<protein>
    <submittedName>
        <fullName evidence="2">AlNc14C120G6652 protein</fullName>
    </submittedName>
</protein>
<evidence type="ECO:0000313" key="2">
    <source>
        <dbReference type="EMBL" id="CCA21372.1"/>
    </source>
</evidence>
<name>F0WJC5_9STRA</name>
<proteinExistence type="predicted"/>
<dbReference type="EMBL" id="FR824165">
    <property type="protein sequence ID" value="CCA21372.1"/>
    <property type="molecule type" value="Genomic_DNA"/>
</dbReference>
<dbReference type="HOGENOM" id="CLU_1083455_0_0_1"/>
<feature type="compositionally biased region" description="Low complexity" evidence="1">
    <location>
        <begin position="192"/>
        <end position="223"/>
    </location>
</feature>
<evidence type="ECO:0000256" key="1">
    <source>
        <dbReference type="SAM" id="MobiDB-lite"/>
    </source>
</evidence>
<dbReference type="AlphaFoldDB" id="F0WJC5"/>
<feature type="region of interest" description="Disordered" evidence="1">
    <location>
        <begin position="15"/>
        <end position="93"/>
    </location>
</feature>
<feature type="region of interest" description="Disordered" evidence="1">
    <location>
        <begin position="174"/>
        <end position="230"/>
    </location>
</feature>
<sequence length="257" mass="25953">MKLIALIIATTCRNSDAQSNIRASPPPGMQPGMPQPPGMPSGQPGLPQGGMPQGGMPQGGMAQGGMPQGGMQPHTQPGMMGGPETSLPQCQFGGPLSSPLKACETAINLKLSPPQQVVDNKMLIAICSKCSQLVTFIASPSFQDCSFSNVMSLKKSLNKQVCASVMGGGATGEVGSTGAGSSEMSDELNGPSSSTSSTSSTSADSTDDTTAMSEAPSPSMSSTFNSTTKPQRNSAQICVGSVTLITTAIIAFTAASL</sequence>
<reference evidence="2" key="2">
    <citation type="submission" date="2011-02" db="EMBL/GenBank/DDBJ databases">
        <authorList>
            <person name="MacLean D."/>
        </authorList>
    </citation>
    <scope>NUCLEOTIDE SEQUENCE</scope>
</reference>
<gene>
    <name evidence="2" type="primary">AlNc14C120G6652</name>
    <name evidence="2" type="ORF">ALNC14_075150</name>
</gene>
<feature type="compositionally biased region" description="Low complexity" evidence="1">
    <location>
        <begin position="69"/>
        <end position="78"/>
    </location>
</feature>
<feature type="compositionally biased region" description="Pro residues" evidence="1">
    <location>
        <begin position="24"/>
        <end position="39"/>
    </location>
</feature>
<reference evidence="2" key="1">
    <citation type="journal article" date="2011" name="PLoS Biol.">
        <title>Gene gain and loss during evolution of obligate parasitism in the white rust pathogen of Arabidopsis thaliana.</title>
        <authorList>
            <person name="Kemen E."/>
            <person name="Gardiner A."/>
            <person name="Schultz-Larsen T."/>
            <person name="Kemen A.C."/>
            <person name="Balmuth A.L."/>
            <person name="Robert-Seilaniantz A."/>
            <person name="Bailey K."/>
            <person name="Holub E."/>
            <person name="Studholme D.J."/>
            <person name="Maclean D."/>
            <person name="Jones J.D."/>
        </authorList>
    </citation>
    <scope>NUCLEOTIDE SEQUENCE</scope>
</reference>
<organism evidence="2">
    <name type="scientific">Albugo laibachii Nc14</name>
    <dbReference type="NCBI Taxonomy" id="890382"/>
    <lineage>
        <taxon>Eukaryota</taxon>
        <taxon>Sar</taxon>
        <taxon>Stramenopiles</taxon>
        <taxon>Oomycota</taxon>
        <taxon>Peronosporomycetes</taxon>
        <taxon>Albuginales</taxon>
        <taxon>Albuginaceae</taxon>
        <taxon>Albugo</taxon>
    </lineage>
</organism>
<feature type="compositionally biased region" description="Gly residues" evidence="1">
    <location>
        <begin position="47"/>
        <end position="68"/>
    </location>
</feature>
<accession>F0WJC5</accession>